<organism evidence="1">
    <name type="scientific">Tanacetum cinerariifolium</name>
    <name type="common">Dalmatian daisy</name>
    <name type="synonym">Chrysanthemum cinerariifolium</name>
    <dbReference type="NCBI Taxonomy" id="118510"/>
    <lineage>
        <taxon>Eukaryota</taxon>
        <taxon>Viridiplantae</taxon>
        <taxon>Streptophyta</taxon>
        <taxon>Embryophyta</taxon>
        <taxon>Tracheophyta</taxon>
        <taxon>Spermatophyta</taxon>
        <taxon>Magnoliopsida</taxon>
        <taxon>eudicotyledons</taxon>
        <taxon>Gunneridae</taxon>
        <taxon>Pentapetalae</taxon>
        <taxon>asterids</taxon>
        <taxon>campanulids</taxon>
        <taxon>Asterales</taxon>
        <taxon>Asteraceae</taxon>
        <taxon>Asteroideae</taxon>
        <taxon>Anthemideae</taxon>
        <taxon>Anthemidinae</taxon>
        <taxon>Tanacetum</taxon>
    </lineage>
</organism>
<dbReference type="AlphaFoldDB" id="A0A699WVS3"/>
<name>A0A699WVS3_TANCI</name>
<accession>A0A699WVS3</accession>
<protein>
    <submittedName>
        <fullName evidence="1">Uncharacterized protein</fullName>
    </submittedName>
</protein>
<comment type="caution">
    <text evidence="1">The sequence shown here is derived from an EMBL/GenBank/DDBJ whole genome shotgun (WGS) entry which is preliminary data.</text>
</comment>
<reference evidence="1" key="1">
    <citation type="journal article" date="2019" name="Sci. Rep.">
        <title>Draft genome of Tanacetum cinerariifolium, the natural source of mosquito coil.</title>
        <authorList>
            <person name="Yamashiro T."/>
            <person name="Shiraishi A."/>
            <person name="Satake H."/>
            <person name="Nakayama K."/>
        </authorList>
    </citation>
    <scope>NUCLEOTIDE SEQUENCE</scope>
</reference>
<sequence length="82" mass="9150">MEDSNSAGQRVLSSEYLRCGNSSTDAGFVPNRNSWPCCRSAVGLTDELLGHRYNVQRDDEFLWSAIAKPQPLGGHRKIQAQR</sequence>
<gene>
    <name evidence="1" type="ORF">Tci_923148</name>
</gene>
<proteinExistence type="predicted"/>
<evidence type="ECO:0000313" key="1">
    <source>
        <dbReference type="EMBL" id="GFD51179.1"/>
    </source>
</evidence>
<dbReference type="EMBL" id="BKCJ011766660">
    <property type="protein sequence ID" value="GFD51179.1"/>
    <property type="molecule type" value="Genomic_DNA"/>
</dbReference>